<protein>
    <submittedName>
        <fullName evidence="2">Uncharacterized protein</fullName>
    </submittedName>
</protein>
<feature type="region of interest" description="Disordered" evidence="1">
    <location>
        <begin position="121"/>
        <end position="329"/>
    </location>
</feature>
<gene>
    <name evidence="2" type="ORF">GQ602_005139</name>
</gene>
<feature type="compositionally biased region" description="Low complexity" evidence="1">
    <location>
        <begin position="148"/>
        <end position="160"/>
    </location>
</feature>
<feature type="compositionally biased region" description="Pro residues" evidence="1">
    <location>
        <begin position="42"/>
        <end position="65"/>
    </location>
</feature>
<feature type="compositionally biased region" description="Polar residues" evidence="1">
    <location>
        <begin position="277"/>
        <end position="289"/>
    </location>
</feature>
<accession>A0A8H4Q557</accession>
<sequence>MAPAASSPSPSPGNNINKNNSAMPSISPPAAAHDQPWAAMSPPRPPTPYGLLSPPPSPPNYPDTSPPSVCSDTTLAHPKPILDGTGSPRGGSVAQLEATAERLSMTSSIDDAIRNLLGELKASDSRRSSMLQRITNDDADDQPRRHLSTSSSILSTNNAARHGGYSPAAFVMSPNHSLSSRRRSDLDLSRHGPGKSSVHSAGMSLAEISESEPISLTQALDEADAAALPTEGEKTPMPPSGDQQANLETCHGDGGGGDIVPAPLSVQQEAEPGNDTRPPSSHSTSTFQQCRDAFKDFDGVHWDPDQANQLHLPGENPRPAPPAGYSRPQAYVDAESGQDMMFYPARVPAMLNVPPRLSNKVKAAQRNQRVSEVLSAMFEPEGAPSPAQSPARASTDPEPCAWLAEPVSSPPRSLILDLSCLDGGDADLSKSDDWLALRPPQERDKHRSKLPPQLRASAFFDLPSKTADVEIKDGSAMATLDSLLDASATAPVSAFTDQAFAGRLGSEAFGKKKKLKKTAPALSPEGKPKKKPSLMWMGRRSGSQDGESKSFLPSIKGVGDGLEDGMSAREGTETGDGSSGEAAVDDGEGEEEEGEEGDDDDNEEEEEEEEEEDNVYQGMPTTLLAELQLRKQEQKQRTKNFGSGFPNGIHATLLEMDAVAETQRKNRQMKRVNLAWEEPGAHADQNGSDDEDVPLAILAAMHQGAKNMADLERPMGLMERREMEDNEPLSRRRARLQGLDALPPGLRRHQSAMSLGNLSAIHRRSPGSWAGGGSPLRHGAWQPQQRDEEQAQQPQAHQEQQQAEQGQEEQEGEQAVETLSERRRRLASGSEAHHVPETRPLSASSFSAELLGHFGEEPAAPPSPKPSGTEPTAECEETLGQRRRRLQAEREARNREMSHGNGTTGRPTTRHSRPLSMASVLSAHPRRETTEDAAAEEVRRYHELRQREAKLAMSRMQMPRCLTAPGGGERSGGFRGGIYNDGSGGCGPLASRSSLVLGTSLGAGYGMGTNAVFSHHPPQYHAHAHHIGYGPPTPASQPMYMDVMMTPRSVGVGASMDRVEQWRRGVGP</sequence>
<dbReference type="OrthoDB" id="5288142at2759"/>
<feature type="compositionally biased region" description="Basic and acidic residues" evidence="1">
    <location>
        <begin position="886"/>
        <end position="898"/>
    </location>
</feature>
<feature type="region of interest" description="Disordered" evidence="1">
    <location>
        <begin position="1"/>
        <end position="92"/>
    </location>
</feature>
<feature type="region of interest" description="Disordered" evidence="1">
    <location>
        <begin position="854"/>
        <end position="937"/>
    </location>
</feature>
<feature type="compositionally biased region" description="Low complexity" evidence="1">
    <location>
        <begin position="791"/>
        <end position="805"/>
    </location>
</feature>
<feature type="compositionally biased region" description="Basic and acidic residues" evidence="1">
    <location>
        <begin position="925"/>
        <end position="937"/>
    </location>
</feature>
<evidence type="ECO:0000313" key="2">
    <source>
        <dbReference type="EMBL" id="KAF4585834.1"/>
    </source>
</evidence>
<feature type="compositionally biased region" description="Low complexity" evidence="1">
    <location>
        <begin position="1"/>
        <end position="32"/>
    </location>
</feature>
<feature type="region of interest" description="Disordered" evidence="1">
    <location>
        <begin position="377"/>
        <end position="407"/>
    </location>
</feature>
<evidence type="ECO:0000256" key="1">
    <source>
        <dbReference type="SAM" id="MobiDB-lite"/>
    </source>
</evidence>
<organism evidence="2 3">
    <name type="scientific">Ophiocordyceps camponoti-floridani</name>
    <dbReference type="NCBI Taxonomy" id="2030778"/>
    <lineage>
        <taxon>Eukaryota</taxon>
        <taxon>Fungi</taxon>
        <taxon>Dikarya</taxon>
        <taxon>Ascomycota</taxon>
        <taxon>Pezizomycotina</taxon>
        <taxon>Sordariomycetes</taxon>
        <taxon>Hypocreomycetidae</taxon>
        <taxon>Hypocreales</taxon>
        <taxon>Ophiocordycipitaceae</taxon>
        <taxon>Ophiocordyceps</taxon>
    </lineage>
</organism>
<feature type="compositionally biased region" description="Low complexity" evidence="1">
    <location>
        <begin position="384"/>
        <end position="394"/>
    </location>
</feature>
<keyword evidence="3" id="KW-1185">Reference proteome</keyword>
<dbReference type="Proteomes" id="UP000562929">
    <property type="component" value="Unassembled WGS sequence"/>
</dbReference>
<evidence type="ECO:0000313" key="3">
    <source>
        <dbReference type="Proteomes" id="UP000562929"/>
    </source>
</evidence>
<dbReference type="EMBL" id="JAACLJ010000005">
    <property type="protein sequence ID" value="KAF4585834.1"/>
    <property type="molecule type" value="Genomic_DNA"/>
</dbReference>
<reference evidence="2 3" key="1">
    <citation type="journal article" date="2020" name="G3 (Bethesda)">
        <title>Genetic Underpinnings of Host Manipulation by Ophiocordyceps as Revealed by Comparative Transcriptomics.</title>
        <authorList>
            <person name="Will I."/>
            <person name="Das B."/>
            <person name="Trinh T."/>
            <person name="Brachmann A."/>
            <person name="Ohm R.A."/>
            <person name="de Bekker C."/>
        </authorList>
    </citation>
    <scope>NUCLEOTIDE SEQUENCE [LARGE SCALE GENOMIC DNA]</scope>
    <source>
        <strain evidence="2 3">EC05</strain>
    </source>
</reference>
<comment type="caution">
    <text evidence="2">The sequence shown here is derived from an EMBL/GenBank/DDBJ whole genome shotgun (WGS) entry which is preliminary data.</text>
</comment>
<feature type="compositionally biased region" description="Basic and acidic residues" evidence="1">
    <location>
        <begin position="292"/>
        <end position="304"/>
    </location>
</feature>
<feature type="region of interest" description="Disordered" evidence="1">
    <location>
        <begin position="511"/>
        <end position="622"/>
    </location>
</feature>
<name>A0A8H4Q557_9HYPO</name>
<proteinExistence type="predicted"/>
<dbReference type="AlphaFoldDB" id="A0A8H4Q557"/>
<feature type="region of interest" description="Disordered" evidence="1">
    <location>
        <begin position="763"/>
        <end position="841"/>
    </location>
</feature>
<feature type="compositionally biased region" description="Acidic residues" evidence="1">
    <location>
        <begin position="583"/>
        <end position="614"/>
    </location>
</feature>